<accession>A0A9D4KPR0</accession>
<evidence type="ECO:0000313" key="2">
    <source>
        <dbReference type="EMBL" id="KAH3843772.1"/>
    </source>
</evidence>
<dbReference type="Proteomes" id="UP000828390">
    <property type="component" value="Unassembled WGS sequence"/>
</dbReference>
<comment type="caution">
    <text evidence="2">The sequence shown here is derived from an EMBL/GenBank/DDBJ whole genome shotgun (WGS) entry which is preliminary data.</text>
</comment>
<evidence type="ECO:0000313" key="3">
    <source>
        <dbReference type="Proteomes" id="UP000828390"/>
    </source>
</evidence>
<dbReference type="AlphaFoldDB" id="A0A9D4KPR0"/>
<sequence>MNAECLQTPASSTENHNVASTSTDTGSTCRKSLSKLKYKQTVELRYMQRQLDTAQKKAEMYRKRWERERSKKVSGSQQITPRSRTKKLQQNFSRSSKEVKKTLMFHNCLIDQIKRKYRQKTAHKKTVSEICCGSILRKYKLKTIAMKQFGPQQKQDRKRKGSLILRLRKSIQDFYERDDVSRIVSGYKNTVTQQKYKHQKRLLLDSLGNLHVRYMSETNIKISYTSFTRARHFWVKQPKDSDRDTCLCKKCENVKMMAEVLEKRGVIGTRNLESLVKHTACNTKNKSCMYSSCDKCSKKEIPMKIEDPDSEVKWPEWIASKEERQIKGESKQIQLTIKAIQTGTVAALCRKLNEEMFSCYKRHHFNIFNQIGHYKYLKSNMKDDECLIHVDFAENYVAKQHREIQSMHFGASKPQISLHTGFYLVGGMTEVESFCGVSDCLRHDPSAIWAYLSPVLREIKVEHTQVTTVHFYSDGPSSQYRQKGNFFLFQSEIYEHGFEAATWNFHEAGHGKGILDGIGGALKRAADRVVSHGHDIMNAQDFLNQLSSTSKVNIYNVEEADITKRNIAVPLKTVPGTMRIHQVVTRTPGSLYVRDVSCSCFDKTCEGHSLKKVNCLPSNYHRKETLDLKGKNVAKSSSQKPEHTEKVYVRSVDVTNNEPSYTQICIGLDSQDSQDETLREILPYQTNYGNQSHTIEQDVEDNDVIQNNNQKRSEEESFKKQVSFEITSVEHTESEIIVHVLKKQNIDDNNNPMQK</sequence>
<reference evidence="2" key="2">
    <citation type="submission" date="2020-11" db="EMBL/GenBank/DDBJ databases">
        <authorList>
            <person name="McCartney M.A."/>
            <person name="Auch B."/>
            <person name="Kono T."/>
            <person name="Mallez S."/>
            <person name="Becker A."/>
            <person name="Gohl D.M."/>
            <person name="Silverstein K.A.T."/>
            <person name="Koren S."/>
            <person name="Bechman K.B."/>
            <person name="Herman A."/>
            <person name="Abrahante J.E."/>
            <person name="Garbe J."/>
        </authorList>
    </citation>
    <scope>NUCLEOTIDE SEQUENCE</scope>
    <source>
        <strain evidence="2">Duluth1</strain>
        <tissue evidence="2">Whole animal</tissue>
    </source>
</reference>
<organism evidence="2 3">
    <name type="scientific">Dreissena polymorpha</name>
    <name type="common">Zebra mussel</name>
    <name type="synonym">Mytilus polymorpha</name>
    <dbReference type="NCBI Taxonomy" id="45954"/>
    <lineage>
        <taxon>Eukaryota</taxon>
        <taxon>Metazoa</taxon>
        <taxon>Spiralia</taxon>
        <taxon>Lophotrochozoa</taxon>
        <taxon>Mollusca</taxon>
        <taxon>Bivalvia</taxon>
        <taxon>Autobranchia</taxon>
        <taxon>Heteroconchia</taxon>
        <taxon>Euheterodonta</taxon>
        <taxon>Imparidentia</taxon>
        <taxon>Neoheterodontei</taxon>
        <taxon>Myida</taxon>
        <taxon>Dreissenoidea</taxon>
        <taxon>Dreissenidae</taxon>
        <taxon>Dreissena</taxon>
    </lineage>
</organism>
<dbReference type="OrthoDB" id="6069426at2759"/>
<evidence type="ECO:0000256" key="1">
    <source>
        <dbReference type="SAM" id="MobiDB-lite"/>
    </source>
</evidence>
<proteinExistence type="predicted"/>
<keyword evidence="3" id="KW-1185">Reference proteome</keyword>
<feature type="compositionally biased region" description="Polar residues" evidence="1">
    <location>
        <begin position="8"/>
        <end position="29"/>
    </location>
</feature>
<reference evidence="2" key="1">
    <citation type="journal article" date="2019" name="bioRxiv">
        <title>The Genome of the Zebra Mussel, Dreissena polymorpha: A Resource for Invasive Species Research.</title>
        <authorList>
            <person name="McCartney M.A."/>
            <person name="Auch B."/>
            <person name="Kono T."/>
            <person name="Mallez S."/>
            <person name="Zhang Y."/>
            <person name="Obille A."/>
            <person name="Becker A."/>
            <person name="Abrahante J.E."/>
            <person name="Garbe J."/>
            <person name="Badalamenti J.P."/>
            <person name="Herman A."/>
            <person name="Mangelson H."/>
            <person name="Liachko I."/>
            <person name="Sullivan S."/>
            <person name="Sone E.D."/>
            <person name="Koren S."/>
            <person name="Silverstein K.A.T."/>
            <person name="Beckman K.B."/>
            <person name="Gohl D.M."/>
        </authorList>
    </citation>
    <scope>NUCLEOTIDE SEQUENCE</scope>
    <source>
        <strain evidence="2">Duluth1</strain>
        <tissue evidence="2">Whole animal</tissue>
    </source>
</reference>
<name>A0A9D4KPR0_DREPO</name>
<feature type="region of interest" description="Disordered" evidence="1">
    <location>
        <begin position="65"/>
        <end position="93"/>
    </location>
</feature>
<gene>
    <name evidence="2" type="ORF">DPMN_117303</name>
</gene>
<feature type="compositionally biased region" description="Polar residues" evidence="1">
    <location>
        <begin position="73"/>
        <end position="93"/>
    </location>
</feature>
<feature type="region of interest" description="Disordered" evidence="1">
    <location>
        <begin position="1"/>
        <end position="29"/>
    </location>
</feature>
<dbReference type="PANTHER" id="PTHR46601">
    <property type="entry name" value="ULP_PROTEASE DOMAIN-CONTAINING PROTEIN"/>
    <property type="match status" value="1"/>
</dbReference>
<protein>
    <submittedName>
        <fullName evidence="2">Uncharacterized protein</fullName>
    </submittedName>
</protein>
<dbReference type="EMBL" id="JAIWYP010000004">
    <property type="protein sequence ID" value="KAH3843772.1"/>
    <property type="molecule type" value="Genomic_DNA"/>
</dbReference>
<dbReference type="PANTHER" id="PTHR46601:SF2">
    <property type="entry name" value="UBIQUITIN-LIKE PROTEASE FAMILY PROFILE DOMAIN-CONTAINING PROTEIN"/>
    <property type="match status" value="1"/>
</dbReference>